<dbReference type="InterPro" id="IPR021765">
    <property type="entry name" value="UstYa-like"/>
</dbReference>
<dbReference type="PANTHER" id="PTHR33365">
    <property type="entry name" value="YALI0B05434P"/>
    <property type="match status" value="1"/>
</dbReference>
<evidence type="ECO:0000256" key="2">
    <source>
        <dbReference type="ARBA" id="ARBA00035112"/>
    </source>
</evidence>
<protein>
    <recommendedName>
        <fullName evidence="5">Tat pathway signal sequence</fullName>
    </recommendedName>
</protein>
<comment type="pathway">
    <text evidence="1">Mycotoxin biosynthesis.</text>
</comment>
<evidence type="ECO:0000313" key="3">
    <source>
        <dbReference type="EMBL" id="RAK97886.1"/>
    </source>
</evidence>
<evidence type="ECO:0000313" key="4">
    <source>
        <dbReference type="Proteomes" id="UP000249402"/>
    </source>
</evidence>
<feature type="non-terminal residue" evidence="3">
    <location>
        <position position="196"/>
    </location>
</feature>
<dbReference type="OrthoDB" id="3687641at2759"/>
<accession>A0A395GR53</accession>
<dbReference type="EMBL" id="KZ824458">
    <property type="protein sequence ID" value="RAK97886.1"/>
    <property type="molecule type" value="Genomic_DNA"/>
</dbReference>
<dbReference type="AlphaFoldDB" id="A0A395GR53"/>
<dbReference type="Pfam" id="PF11807">
    <property type="entry name" value="UstYa"/>
    <property type="match status" value="1"/>
</dbReference>
<dbReference type="STRING" id="1448316.A0A395GR53"/>
<proteinExistence type="inferred from homology"/>
<evidence type="ECO:0008006" key="5">
    <source>
        <dbReference type="Google" id="ProtNLM"/>
    </source>
</evidence>
<comment type="similarity">
    <text evidence="2">Belongs to the ustYa family.</text>
</comment>
<dbReference type="RefSeq" id="XP_025572214.1">
    <property type="nucleotide sequence ID" value="XM_025715094.1"/>
</dbReference>
<sequence length="196" mass="22516">LLGISVFLQFAGSRKHSYETGFDTDLVEPALSAIKMQKIRFPGNIVVNETGEFELMLDPEVPRYTGHPTRELDAAWDRLVGNKSEADRIHGEVSADGGQYFVVPHVRHSLHCVNYLRKVAYDKWYPTIRTENKPTVPTFRQHVGKVDHCVEMLRQTVQCQSDLTPVPHIWSEEKGMYLADTSLEHTCRDYEAIMEW</sequence>
<keyword evidence="4" id="KW-1185">Reference proteome</keyword>
<feature type="non-terminal residue" evidence="3">
    <location>
        <position position="1"/>
    </location>
</feature>
<evidence type="ECO:0000256" key="1">
    <source>
        <dbReference type="ARBA" id="ARBA00004685"/>
    </source>
</evidence>
<dbReference type="PANTHER" id="PTHR33365:SF4">
    <property type="entry name" value="CYCLOCHLOROTINE BIOSYNTHESIS PROTEIN O"/>
    <property type="match status" value="1"/>
</dbReference>
<organism evidence="3 4">
    <name type="scientific">Aspergillus ibericus CBS 121593</name>
    <dbReference type="NCBI Taxonomy" id="1448316"/>
    <lineage>
        <taxon>Eukaryota</taxon>
        <taxon>Fungi</taxon>
        <taxon>Dikarya</taxon>
        <taxon>Ascomycota</taxon>
        <taxon>Pezizomycotina</taxon>
        <taxon>Eurotiomycetes</taxon>
        <taxon>Eurotiomycetidae</taxon>
        <taxon>Eurotiales</taxon>
        <taxon>Aspergillaceae</taxon>
        <taxon>Aspergillus</taxon>
        <taxon>Aspergillus subgen. Circumdati</taxon>
    </lineage>
</organism>
<dbReference type="GeneID" id="37219959"/>
<dbReference type="VEuPathDB" id="FungiDB:BO80DRAFT_318510"/>
<name>A0A395GR53_9EURO</name>
<dbReference type="Proteomes" id="UP000249402">
    <property type="component" value="Unassembled WGS sequence"/>
</dbReference>
<gene>
    <name evidence="3" type="ORF">BO80DRAFT_318510</name>
</gene>
<dbReference type="GO" id="GO:0043386">
    <property type="term" value="P:mycotoxin biosynthetic process"/>
    <property type="evidence" value="ECO:0007669"/>
    <property type="project" value="InterPro"/>
</dbReference>
<reference evidence="3 4" key="1">
    <citation type="submission" date="2018-02" db="EMBL/GenBank/DDBJ databases">
        <title>The genomes of Aspergillus section Nigri reveals drivers in fungal speciation.</title>
        <authorList>
            <consortium name="DOE Joint Genome Institute"/>
            <person name="Vesth T.C."/>
            <person name="Nybo J."/>
            <person name="Theobald S."/>
            <person name="Brandl J."/>
            <person name="Frisvad J.C."/>
            <person name="Nielsen K.F."/>
            <person name="Lyhne E.K."/>
            <person name="Kogle M.E."/>
            <person name="Kuo A."/>
            <person name="Riley R."/>
            <person name="Clum A."/>
            <person name="Nolan M."/>
            <person name="Lipzen A."/>
            <person name="Salamov A."/>
            <person name="Henrissat B."/>
            <person name="Wiebenga A."/>
            <person name="De vries R.P."/>
            <person name="Grigoriev I.V."/>
            <person name="Mortensen U.H."/>
            <person name="Andersen M.R."/>
            <person name="Baker S.E."/>
        </authorList>
    </citation>
    <scope>NUCLEOTIDE SEQUENCE [LARGE SCALE GENOMIC DNA]</scope>
    <source>
        <strain evidence="3 4">CBS 121593</strain>
    </source>
</reference>